<dbReference type="AlphaFoldDB" id="A0A0D7B9W4"/>
<name>A0A0D7B9W4_9AGAR</name>
<proteinExistence type="predicted"/>
<keyword evidence="2" id="KW-1185">Reference proteome</keyword>
<dbReference type="Proteomes" id="UP000054007">
    <property type="component" value="Unassembled WGS sequence"/>
</dbReference>
<reference evidence="1 2" key="1">
    <citation type="journal article" date="2015" name="Fungal Genet. Biol.">
        <title>Evolution of novel wood decay mechanisms in Agaricales revealed by the genome sequences of Fistulina hepatica and Cylindrobasidium torrendii.</title>
        <authorList>
            <person name="Floudas D."/>
            <person name="Held B.W."/>
            <person name="Riley R."/>
            <person name="Nagy L.G."/>
            <person name="Koehler G."/>
            <person name="Ransdell A.S."/>
            <person name="Younus H."/>
            <person name="Chow J."/>
            <person name="Chiniquy J."/>
            <person name="Lipzen A."/>
            <person name="Tritt A."/>
            <person name="Sun H."/>
            <person name="Haridas S."/>
            <person name="LaButti K."/>
            <person name="Ohm R.A."/>
            <person name="Kues U."/>
            <person name="Blanchette R.A."/>
            <person name="Grigoriev I.V."/>
            <person name="Minto R.E."/>
            <person name="Hibbett D.S."/>
        </authorList>
    </citation>
    <scope>NUCLEOTIDE SEQUENCE [LARGE SCALE GENOMIC DNA]</scope>
    <source>
        <strain evidence="1 2">FP15055 ss-10</strain>
    </source>
</reference>
<dbReference type="STRING" id="1314674.A0A0D7B9W4"/>
<protein>
    <submittedName>
        <fullName evidence="1">Uncharacterized protein</fullName>
    </submittedName>
</protein>
<organism evidence="1 2">
    <name type="scientific">Cylindrobasidium torrendii FP15055 ss-10</name>
    <dbReference type="NCBI Taxonomy" id="1314674"/>
    <lineage>
        <taxon>Eukaryota</taxon>
        <taxon>Fungi</taxon>
        <taxon>Dikarya</taxon>
        <taxon>Basidiomycota</taxon>
        <taxon>Agaricomycotina</taxon>
        <taxon>Agaricomycetes</taxon>
        <taxon>Agaricomycetidae</taxon>
        <taxon>Agaricales</taxon>
        <taxon>Marasmiineae</taxon>
        <taxon>Physalacriaceae</taxon>
        <taxon>Cylindrobasidium</taxon>
    </lineage>
</organism>
<dbReference type="EMBL" id="KN880539">
    <property type="protein sequence ID" value="KIY66949.1"/>
    <property type="molecule type" value="Genomic_DNA"/>
</dbReference>
<sequence length="413" mass="45653">MDTTSVAFAGAETETKTVCDLEDWFDLKDLFAKAAEQYENHSALEALPYIRGVVHECHSFLNLYQDPSVLFIGQRHDEVPHDLYDWEGAHRPKCTCIELPTAFHSILGTALFMFGNLIDKDATLALPGEPATPIPYWLGALDVFETGENLPSRVYGTGCDAPEDWRMAIIWGRTLVAIADANVSQGSGEDCSAIFTLDEPNWPSESPFAAIALRRPPLTRRMTLASASSNDIMVLAMDQFSRGIFHMPQFSPGATSTLAQPFSRANELFNIASEVLALAQKMRSPTEQVFWALWADSVLNQMKMEGADGEHWRGTINRSRAECWLIAGSVHAEHIENQMEEGDSTVLETAMARQARTSLEKAIGFFEKSGVEEIAMAEALLSLANITPEGSAKEALYRRVELLGIDLESMDVD</sequence>
<evidence type="ECO:0000313" key="2">
    <source>
        <dbReference type="Proteomes" id="UP000054007"/>
    </source>
</evidence>
<gene>
    <name evidence="1" type="ORF">CYLTODRAFT_376918</name>
</gene>
<accession>A0A0D7B9W4</accession>
<evidence type="ECO:0000313" key="1">
    <source>
        <dbReference type="EMBL" id="KIY66949.1"/>
    </source>
</evidence>
<dbReference type="OrthoDB" id="3204217at2759"/>